<evidence type="ECO:0000313" key="21">
    <source>
        <dbReference type="EMBL" id="GKY89243.1"/>
    </source>
</evidence>
<dbReference type="InterPro" id="IPR005702">
    <property type="entry name" value="Wzc-like_C"/>
</dbReference>
<protein>
    <recommendedName>
        <fullName evidence="4">non-specific protein-tyrosine kinase</fullName>
        <ecNumber evidence="4">2.7.10.2</ecNumber>
    </recommendedName>
</protein>
<feature type="domain" description="Tyrosine-protein kinase G-rich" evidence="20">
    <location>
        <begin position="366"/>
        <end position="442"/>
    </location>
</feature>
<evidence type="ECO:0000256" key="10">
    <source>
        <dbReference type="ARBA" id="ARBA00022777"/>
    </source>
</evidence>
<keyword evidence="6" id="KW-0997">Cell inner membrane</keyword>
<dbReference type="PANTHER" id="PTHR32309">
    <property type="entry name" value="TYROSINE-PROTEIN KINASE"/>
    <property type="match status" value="1"/>
</dbReference>
<comment type="similarity">
    <text evidence="3">Belongs to the etk/wzc family.</text>
</comment>
<evidence type="ECO:0000256" key="12">
    <source>
        <dbReference type="ARBA" id="ARBA00022989"/>
    </source>
</evidence>
<proteinExistence type="inferred from homology"/>
<comment type="subcellular location">
    <subcellularLocation>
        <location evidence="1">Cell inner membrane</location>
        <topology evidence="1">Multi-pass membrane protein</topology>
    </subcellularLocation>
</comment>
<dbReference type="NCBIfam" id="TIGR01007">
    <property type="entry name" value="eps_fam"/>
    <property type="match status" value="1"/>
</dbReference>
<evidence type="ECO:0000256" key="8">
    <source>
        <dbReference type="ARBA" id="ARBA00022692"/>
    </source>
</evidence>
<dbReference type="CDD" id="cd05387">
    <property type="entry name" value="BY-kinase"/>
    <property type="match status" value="1"/>
</dbReference>
<dbReference type="Proteomes" id="UP001144205">
    <property type="component" value="Unassembled WGS sequence"/>
</dbReference>
<evidence type="ECO:0000256" key="6">
    <source>
        <dbReference type="ARBA" id="ARBA00022519"/>
    </source>
</evidence>
<dbReference type="InterPro" id="IPR003856">
    <property type="entry name" value="LPS_length_determ_N"/>
</dbReference>
<evidence type="ECO:0000256" key="17">
    <source>
        <dbReference type="SAM" id="Phobius"/>
    </source>
</evidence>
<dbReference type="EMBL" id="BROH01000010">
    <property type="protein sequence ID" value="GKY89243.1"/>
    <property type="molecule type" value="Genomic_DNA"/>
</dbReference>
<feature type="transmembrane region" description="Helical" evidence="17">
    <location>
        <begin position="39"/>
        <end position="57"/>
    </location>
</feature>
<name>A0ABQ5LW95_9RHOB</name>
<evidence type="ECO:0000259" key="20">
    <source>
        <dbReference type="Pfam" id="PF13807"/>
    </source>
</evidence>
<evidence type="ECO:0000256" key="14">
    <source>
        <dbReference type="ARBA" id="ARBA00023137"/>
    </source>
</evidence>
<evidence type="ECO:0000256" key="7">
    <source>
        <dbReference type="ARBA" id="ARBA00022679"/>
    </source>
</evidence>
<dbReference type="RefSeq" id="WP_281843272.1">
    <property type="nucleotide sequence ID" value="NZ_BROH01000010.1"/>
</dbReference>
<keyword evidence="9" id="KW-0547">Nucleotide-binding</keyword>
<dbReference type="SUPFAM" id="SSF52540">
    <property type="entry name" value="P-loop containing nucleoside triphosphate hydrolases"/>
    <property type="match status" value="1"/>
</dbReference>
<evidence type="ECO:0000256" key="5">
    <source>
        <dbReference type="ARBA" id="ARBA00022475"/>
    </source>
</evidence>
<keyword evidence="8 17" id="KW-0812">Transmembrane</keyword>
<feature type="coiled-coil region" evidence="16">
    <location>
        <begin position="321"/>
        <end position="376"/>
    </location>
</feature>
<comment type="similarity">
    <text evidence="2">Belongs to the CpsD/CapB family.</text>
</comment>
<keyword evidence="12 17" id="KW-1133">Transmembrane helix</keyword>
<evidence type="ECO:0000256" key="2">
    <source>
        <dbReference type="ARBA" id="ARBA00007316"/>
    </source>
</evidence>
<evidence type="ECO:0000259" key="19">
    <source>
        <dbReference type="Pfam" id="PF13614"/>
    </source>
</evidence>
<evidence type="ECO:0000256" key="4">
    <source>
        <dbReference type="ARBA" id="ARBA00011903"/>
    </source>
</evidence>
<comment type="catalytic activity">
    <reaction evidence="15">
        <text>L-tyrosyl-[protein] + ATP = O-phospho-L-tyrosyl-[protein] + ADP + H(+)</text>
        <dbReference type="Rhea" id="RHEA:10596"/>
        <dbReference type="Rhea" id="RHEA-COMP:10136"/>
        <dbReference type="Rhea" id="RHEA-COMP:20101"/>
        <dbReference type="ChEBI" id="CHEBI:15378"/>
        <dbReference type="ChEBI" id="CHEBI:30616"/>
        <dbReference type="ChEBI" id="CHEBI:46858"/>
        <dbReference type="ChEBI" id="CHEBI:61978"/>
        <dbReference type="ChEBI" id="CHEBI:456216"/>
        <dbReference type="EC" id="2.7.10.2"/>
    </reaction>
</comment>
<dbReference type="InterPro" id="IPR025669">
    <property type="entry name" value="AAA_dom"/>
</dbReference>
<evidence type="ECO:0000256" key="16">
    <source>
        <dbReference type="SAM" id="Coils"/>
    </source>
</evidence>
<evidence type="ECO:0000259" key="18">
    <source>
        <dbReference type="Pfam" id="PF02706"/>
    </source>
</evidence>
<dbReference type="Gene3D" id="3.40.50.300">
    <property type="entry name" value="P-loop containing nucleotide triphosphate hydrolases"/>
    <property type="match status" value="1"/>
</dbReference>
<keyword evidence="14" id="KW-0829">Tyrosine-protein kinase</keyword>
<comment type="caution">
    <text evidence="21">The sequence shown here is derived from an EMBL/GenBank/DDBJ whole genome shotgun (WGS) entry which is preliminary data.</text>
</comment>
<dbReference type="PANTHER" id="PTHR32309:SF13">
    <property type="entry name" value="FERRIC ENTEROBACTIN TRANSPORT PROTEIN FEPE"/>
    <property type="match status" value="1"/>
</dbReference>
<sequence>MKDEMRRGWAISSRPGERIQEDDDIDLLELARTIWRGKLWILLATLLAIFIGGYYAYRIAVPMFTAKSVVALENRQSQFVDLQNVMSGLSGDQATINTEIEVLRSRGLVEQLVGRMNLTEDPEFNAQLRVPSAFSRRSIMQAIGLVDAPATPSAQQVLNATIDRVLEAVSISNVRSSYVFVITVITSDPLKSAEIANTLAELYILDQIEFKFQATEQATVWLSDRVSTLKSELETADARVKSFAAETRLVSADALDALNRQVKDTRDRLASLETSTSLLDARLTAFGLARDSGDIDEMVRLADDVTLTRLANTGATEDTILARLELLRVRTEEDLARANAQRASLAASVAQLEADYDQQSKDLVTLQQLQREAEANRLLYEYFLSRMKETAAQEGIQQPDSRVISKAAEPGTASAPRKSRILALSGLIGLLIGTAAVLFREMAQNGFRTAEDVEAATGHTVLGQIPRIPKRDRGEAIDYLIDNPTSAAAEAVRNLRTSLVLSNIDKPPQVFLATSCVPGEGKTTTSFALAQNFSGMGKRVLLVEGDIRRRVFSEHYGLRNADGLIAVLSGKRDLQECVQRLGRVGIDVLIGEDTSVNAADVFSSNRFQEFIDDARAIYDVIIIDTPPVLVVPDARIIAQAVDAILFTVKWDDTPRHQVNEAIRLFETAGRAVTGIVLTQIDAKGMKRYGYGDRYGAYSTYGSKYYTD</sequence>
<dbReference type="EC" id="2.7.10.2" evidence="4"/>
<keyword evidence="13 17" id="KW-0472">Membrane</keyword>
<evidence type="ECO:0000256" key="3">
    <source>
        <dbReference type="ARBA" id="ARBA00008883"/>
    </source>
</evidence>
<keyword evidence="22" id="KW-1185">Reference proteome</keyword>
<keyword evidence="16" id="KW-0175">Coiled coil</keyword>
<evidence type="ECO:0000256" key="15">
    <source>
        <dbReference type="ARBA" id="ARBA00051245"/>
    </source>
</evidence>
<evidence type="ECO:0000256" key="13">
    <source>
        <dbReference type="ARBA" id="ARBA00023136"/>
    </source>
</evidence>
<keyword evidence="5" id="KW-1003">Cell membrane</keyword>
<reference evidence="21" key="1">
    <citation type="journal article" date="2023" name="Int. J. Syst. Evol. Microbiol.">
        <title>Sinisalibacter aestuarii sp. nov., isolated from estuarine sediment of the Arakawa River.</title>
        <authorList>
            <person name="Arafat S.T."/>
            <person name="Hirano S."/>
            <person name="Sato A."/>
            <person name="Takeuchi K."/>
            <person name="Yasuda T."/>
            <person name="Terahara T."/>
            <person name="Hamada M."/>
            <person name="Kobayashi T."/>
        </authorList>
    </citation>
    <scope>NUCLEOTIDE SEQUENCE</scope>
    <source>
        <strain evidence="21">B-399</strain>
    </source>
</reference>
<evidence type="ECO:0000256" key="9">
    <source>
        <dbReference type="ARBA" id="ARBA00022741"/>
    </source>
</evidence>
<evidence type="ECO:0000256" key="11">
    <source>
        <dbReference type="ARBA" id="ARBA00022840"/>
    </source>
</evidence>
<evidence type="ECO:0000256" key="1">
    <source>
        <dbReference type="ARBA" id="ARBA00004429"/>
    </source>
</evidence>
<keyword evidence="11" id="KW-0067">ATP-binding</keyword>
<gene>
    <name evidence="21" type="ORF">STA1M1_31120</name>
</gene>
<dbReference type="InterPro" id="IPR027417">
    <property type="entry name" value="P-loop_NTPase"/>
</dbReference>
<dbReference type="Pfam" id="PF13807">
    <property type="entry name" value="GNVR"/>
    <property type="match status" value="1"/>
</dbReference>
<evidence type="ECO:0000313" key="22">
    <source>
        <dbReference type="Proteomes" id="UP001144205"/>
    </source>
</evidence>
<accession>A0ABQ5LW95</accession>
<feature type="domain" description="AAA" evidence="19">
    <location>
        <begin position="519"/>
        <end position="648"/>
    </location>
</feature>
<dbReference type="InterPro" id="IPR032807">
    <property type="entry name" value="GNVR"/>
</dbReference>
<dbReference type="InterPro" id="IPR050445">
    <property type="entry name" value="Bact_polysacc_biosynth/exp"/>
</dbReference>
<keyword evidence="10" id="KW-0418">Kinase</keyword>
<dbReference type="Pfam" id="PF02706">
    <property type="entry name" value="Wzz"/>
    <property type="match status" value="1"/>
</dbReference>
<keyword evidence="7" id="KW-0808">Transferase</keyword>
<feature type="domain" description="Polysaccharide chain length determinant N-terminal" evidence="18">
    <location>
        <begin position="23"/>
        <end position="112"/>
    </location>
</feature>
<organism evidence="21 22">
    <name type="scientific">Sinisalibacter aestuarii</name>
    <dbReference type="NCBI Taxonomy" id="2949426"/>
    <lineage>
        <taxon>Bacteria</taxon>
        <taxon>Pseudomonadati</taxon>
        <taxon>Pseudomonadota</taxon>
        <taxon>Alphaproteobacteria</taxon>
        <taxon>Rhodobacterales</taxon>
        <taxon>Roseobacteraceae</taxon>
        <taxon>Sinisalibacter</taxon>
    </lineage>
</organism>
<dbReference type="Pfam" id="PF13614">
    <property type="entry name" value="AAA_31"/>
    <property type="match status" value="1"/>
</dbReference>